<dbReference type="AlphaFoldDB" id="A0A2T2YBJ0"/>
<keyword evidence="3" id="KW-1185">Reference proteome</keyword>
<evidence type="ECO:0000256" key="1">
    <source>
        <dbReference type="SAM" id="SignalP"/>
    </source>
</evidence>
<gene>
    <name evidence="2" type="ORF">AHMF7605_04750</name>
</gene>
<keyword evidence="1" id="KW-0732">Signal</keyword>
<name>A0A2T2YBJ0_9BACT</name>
<dbReference type="OrthoDB" id="952442at2"/>
<dbReference type="Proteomes" id="UP000240357">
    <property type="component" value="Unassembled WGS sequence"/>
</dbReference>
<reference evidence="2 3" key="1">
    <citation type="submission" date="2018-03" db="EMBL/GenBank/DDBJ databases">
        <title>Adhaeribacter sp. HMF7605 Genome sequencing and assembly.</title>
        <authorList>
            <person name="Kang H."/>
            <person name="Kang J."/>
            <person name="Cha I."/>
            <person name="Kim H."/>
            <person name="Joh K."/>
        </authorList>
    </citation>
    <scope>NUCLEOTIDE SEQUENCE [LARGE SCALE GENOMIC DNA]</scope>
    <source>
        <strain evidence="2 3">HMF7605</strain>
    </source>
</reference>
<sequence>MQKTFTYLLWATFLLLVTNFNTFAQKNFTPGYLISSSQDTIAGLIDNKEWDRNPSYIDFKSNSESTIQHYTIQQLNGFGFVNGDVYRKAVVKIDKTPVRFEELLNNSKPTIVSDTVFLLEQVKGSLSLYHLLDEKDKSHFFIQKDEGLIDELIQRNFVFYKNSQPLFGTSEQYKDQLKYSYLHDFSDLYSQITKTSYTKAALTSLIQKANTRLNPEITKTIKIISKHESKFGLVVGVNLTHYQFISEGYEYLTKTHFTWQKNPMIGFSHQIILPRNRKKYAIYNELAWKRNFTQGQFDIKDATYSSTGIITIKANYLGLTSMLRYSWMNQKCQPFMNVGLAGNYATSVTTRVQASEQDRTNEQTTDKFILEHPGKFEGGIVVGGGVKVKQTTAEIRLEKGTGYLNPYTEIGARKTMLAFLVTYYFN</sequence>
<evidence type="ECO:0000313" key="3">
    <source>
        <dbReference type="Proteomes" id="UP000240357"/>
    </source>
</evidence>
<dbReference type="EMBL" id="PYFT01000001">
    <property type="protein sequence ID" value="PSR52882.1"/>
    <property type="molecule type" value="Genomic_DNA"/>
</dbReference>
<accession>A0A2T2YBJ0</accession>
<evidence type="ECO:0008006" key="4">
    <source>
        <dbReference type="Google" id="ProtNLM"/>
    </source>
</evidence>
<evidence type="ECO:0000313" key="2">
    <source>
        <dbReference type="EMBL" id="PSR52882.1"/>
    </source>
</evidence>
<dbReference type="RefSeq" id="WP_106926947.1">
    <property type="nucleotide sequence ID" value="NZ_PYFT01000001.1"/>
</dbReference>
<proteinExistence type="predicted"/>
<feature type="chain" id="PRO_5015743466" description="Outer membrane protein beta-barrel domain-containing protein" evidence="1">
    <location>
        <begin position="25"/>
        <end position="426"/>
    </location>
</feature>
<organism evidence="2 3">
    <name type="scientific">Adhaeribacter arboris</name>
    <dbReference type="NCBI Taxonomy" id="2072846"/>
    <lineage>
        <taxon>Bacteria</taxon>
        <taxon>Pseudomonadati</taxon>
        <taxon>Bacteroidota</taxon>
        <taxon>Cytophagia</taxon>
        <taxon>Cytophagales</taxon>
        <taxon>Hymenobacteraceae</taxon>
        <taxon>Adhaeribacter</taxon>
    </lineage>
</organism>
<comment type="caution">
    <text evidence="2">The sequence shown here is derived from an EMBL/GenBank/DDBJ whole genome shotgun (WGS) entry which is preliminary data.</text>
</comment>
<protein>
    <recommendedName>
        <fullName evidence="4">Outer membrane protein beta-barrel domain-containing protein</fullName>
    </recommendedName>
</protein>
<feature type="signal peptide" evidence="1">
    <location>
        <begin position="1"/>
        <end position="24"/>
    </location>
</feature>